<dbReference type="PANTHER" id="PTHR15503:SF22">
    <property type="entry name" value="TRANSPOSON TY3-I GAG POLYPROTEIN"/>
    <property type="match status" value="1"/>
</dbReference>
<reference evidence="4" key="2">
    <citation type="submission" date="2025-08" db="UniProtKB">
        <authorList>
            <consortium name="RefSeq"/>
        </authorList>
    </citation>
    <scope>IDENTIFICATION</scope>
    <source>
        <tissue evidence="4">Etiolated seedlings</tissue>
    </source>
</reference>
<dbReference type="AlphaFoldDB" id="A0A1S3EHL0"/>
<gene>
    <name evidence="4" type="primary">LOC105852960</name>
</gene>
<name>A0A1S3EHL0_CICAR</name>
<feature type="compositionally biased region" description="Low complexity" evidence="1">
    <location>
        <begin position="72"/>
        <end position="81"/>
    </location>
</feature>
<feature type="domain" description="CCHC-type" evidence="2">
    <location>
        <begin position="124"/>
        <end position="140"/>
    </location>
</feature>
<dbReference type="PaxDb" id="3827-XP_004516333.1"/>
<protein>
    <submittedName>
        <fullName evidence="4">Uncharacterized protein LOC105852960</fullName>
    </submittedName>
</protein>
<dbReference type="GO" id="GO:0003676">
    <property type="term" value="F:nucleic acid binding"/>
    <property type="evidence" value="ECO:0007669"/>
    <property type="project" value="InterPro"/>
</dbReference>
<sequence length="227" mass="25821">MGEYAAKFESLSRHFRFFREEVNEQFMCPCFQNGLKYETQDSVLPLEIQHFQVLVEKYREIEDMKNNRANRGGSFSSGGPSRVNHPNNKGKQIVKPYNRPQNNNRGQNHLGNENFLRQLGQGNRCFRYGEEGHYANFCTSKGLICYNCQKPWHFANNCKAPKVEPIVNATRATRHTARGRVYCVGAEAGNPSSNLIQRDCEIVGNTLTTLFDSGATHSFIVMDCVTV</sequence>
<dbReference type="KEGG" id="cam:105852960"/>
<dbReference type="Proteomes" id="UP000087171">
    <property type="component" value="Chromosome Ca1"/>
</dbReference>
<feature type="region of interest" description="Disordered" evidence="1">
    <location>
        <begin position="67"/>
        <end position="93"/>
    </location>
</feature>
<accession>A0A1S3EHL0</accession>
<dbReference type="RefSeq" id="XP_012575315.1">
    <property type="nucleotide sequence ID" value="XM_012719861.1"/>
</dbReference>
<keyword evidence="3" id="KW-1185">Reference proteome</keyword>
<reference evidence="3" key="1">
    <citation type="journal article" date="2013" name="Nat. Biotechnol.">
        <title>Draft genome sequence of chickpea (Cicer arietinum) provides a resource for trait improvement.</title>
        <authorList>
            <person name="Varshney R.K."/>
            <person name="Song C."/>
            <person name="Saxena R.K."/>
            <person name="Azam S."/>
            <person name="Yu S."/>
            <person name="Sharpe A.G."/>
            <person name="Cannon S."/>
            <person name="Baek J."/>
            <person name="Rosen B.D."/>
            <person name="Tar'an B."/>
            <person name="Millan T."/>
            <person name="Zhang X."/>
            <person name="Ramsay L.D."/>
            <person name="Iwata A."/>
            <person name="Wang Y."/>
            <person name="Nelson W."/>
            <person name="Farmer A.D."/>
            <person name="Gaur P.M."/>
            <person name="Soderlund C."/>
            <person name="Penmetsa R.V."/>
            <person name="Xu C."/>
            <person name="Bharti A.K."/>
            <person name="He W."/>
            <person name="Winter P."/>
            <person name="Zhao S."/>
            <person name="Hane J.K."/>
            <person name="Carrasquilla-Garcia N."/>
            <person name="Condie J.A."/>
            <person name="Upadhyaya H.D."/>
            <person name="Luo M.C."/>
            <person name="Thudi M."/>
            <person name="Gowda C.L."/>
            <person name="Singh N.P."/>
            <person name="Lichtenzveig J."/>
            <person name="Gali K.K."/>
            <person name="Rubio J."/>
            <person name="Nadarajan N."/>
            <person name="Dolezel J."/>
            <person name="Bansal K.C."/>
            <person name="Xu X."/>
            <person name="Edwards D."/>
            <person name="Zhang G."/>
            <person name="Kahl G."/>
            <person name="Gil J."/>
            <person name="Singh K.B."/>
            <person name="Datta S.K."/>
            <person name="Jackson S.A."/>
            <person name="Wang J."/>
            <person name="Cook D.R."/>
        </authorList>
    </citation>
    <scope>NUCLEOTIDE SEQUENCE [LARGE SCALE GENOMIC DNA]</scope>
    <source>
        <strain evidence="3">cv. CDC Frontier</strain>
    </source>
</reference>
<dbReference type="InterPro" id="IPR001878">
    <property type="entry name" value="Znf_CCHC"/>
</dbReference>
<dbReference type="Pfam" id="PF00098">
    <property type="entry name" value="zf-CCHC"/>
    <property type="match status" value="1"/>
</dbReference>
<evidence type="ECO:0000256" key="1">
    <source>
        <dbReference type="SAM" id="MobiDB-lite"/>
    </source>
</evidence>
<dbReference type="Pfam" id="PF08284">
    <property type="entry name" value="RVP_2"/>
    <property type="match status" value="1"/>
</dbReference>
<dbReference type="SMART" id="SM00343">
    <property type="entry name" value="ZnF_C2HC"/>
    <property type="match status" value="2"/>
</dbReference>
<dbReference type="OrthoDB" id="1749844at2759"/>
<evidence type="ECO:0000259" key="2">
    <source>
        <dbReference type="SMART" id="SM00343"/>
    </source>
</evidence>
<evidence type="ECO:0000313" key="4">
    <source>
        <dbReference type="RefSeq" id="XP_012575315.1"/>
    </source>
</evidence>
<evidence type="ECO:0000313" key="3">
    <source>
        <dbReference type="Proteomes" id="UP000087171"/>
    </source>
</evidence>
<feature type="domain" description="CCHC-type" evidence="2">
    <location>
        <begin position="144"/>
        <end position="160"/>
    </location>
</feature>
<dbReference type="Gene3D" id="4.10.60.10">
    <property type="entry name" value="Zinc finger, CCHC-type"/>
    <property type="match status" value="1"/>
</dbReference>
<dbReference type="SUPFAM" id="SSF57756">
    <property type="entry name" value="Retrovirus zinc finger-like domains"/>
    <property type="match status" value="1"/>
</dbReference>
<proteinExistence type="predicted"/>
<dbReference type="GO" id="GO:0008270">
    <property type="term" value="F:zinc ion binding"/>
    <property type="evidence" value="ECO:0007669"/>
    <property type="project" value="InterPro"/>
</dbReference>
<dbReference type="GeneID" id="105852960"/>
<dbReference type="PANTHER" id="PTHR15503">
    <property type="entry name" value="LDOC1 RELATED"/>
    <property type="match status" value="1"/>
</dbReference>
<dbReference type="InterPro" id="IPR032567">
    <property type="entry name" value="RTL1-rel"/>
</dbReference>
<dbReference type="InterPro" id="IPR036875">
    <property type="entry name" value="Znf_CCHC_sf"/>
</dbReference>
<organism evidence="3 4">
    <name type="scientific">Cicer arietinum</name>
    <name type="common">Chickpea</name>
    <name type="synonym">Garbanzo</name>
    <dbReference type="NCBI Taxonomy" id="3827"/>
    <lineage>
        <taxon>Eukaryota</taxon>
        <taxon>Viridiplantae</taxon>
        <taxon>Streptophyta</taxon>
        <taxon>Embryophyta</taxon>
        <taxon>Tracheophyta</taxon>
        <taxon>Spermatophyta</taxon>
        <taxon>Magnoliopsida</taxon>
        <taxon>eudicotyledons</taxon>
        <taxon>Gunneridae</taxon>
        <taxon>Pentapetalae</taxon>
        <taxon>rosids</taxon>
        <taxon>fabids</taxon>
        <taxon>Fabales</taxon>
        <taxon>Fabaceae</taxon>
        <taxon>Papilionoideae</taxon>
        <taxon>50 kb inversion clade</taxon>
        <taxon>NPAAA clade</taxon>
        <taxon>Hologalegina</taxon>
        <taxon>IRL clade</taxon>
        <taxon>Cicereae</taxon>
        <taxon>Cicer</taxon>
    </lineage>
</organism>